<dbReference type="STRING" id="1206085.SAMN05443575_1461"/>
<keyword evidence="3" id="KW-1185">Reference proteome</keyword>
<dbReference type="EMBL" id="FQVU01000002">
    <property type="protein sequence ID" value="SHG13281.1"/>
    <property type="molecule type" value="Genomic_DNA"/>
</dbReference>
<accession>A0A1M5HBK8</accession>
<proteinExistence type="predicted"/>
<evidence type="ECO:0000313" key="3">
    <source>
        <dbReference type="Proteomes" id="UP000186132"/>
    </source>
</evidence>
<evidence type="ECO:0000313" key="2">
    <source>
        <dbReference type="EMBL" id="SHG13281.1"/>
    </source>
</evidence>
<evidence type="ECO:0000256" key="1">
    <source>
        <dbReference type="SAM" id="MobiDB-lite"/>
    </source>
</evidence>
<name>A0A1M5HBK8_9ACTN</name>
<protein>
    <submittedName>
        <fullName evidence="2">Uncharacterized protein</fullName>
    </submittedName>
</protein>
<reference evidence="2 3" key="1">
    <citation type="submission" date="2016-11" db="EMBL/GenBank/DDBJ databases">
        <authorList>
            <person name="Jaros S."/>
            <person name="Januszkiewicz K."/>
            <person name="Wedrychowicz H."/>
        </authorList>
    </citation>
    <scope>NUCLEOTIDE SEQUENCE [LARGE SCALE GENOMIC DNA]</scope>
    <source>
        <strain evidence="2 3">DSM 45627</strain>
    </source>
</reference>
<dbReference type="Proteomes" id="UP000186132">
    <property type="component" value="Unassembled WGS sequence"/>
</dbReference>
<organism evidence="2 3">
    <name type="scientific">Jatrophihabitans endophyticus</name>
    <dbReference type="NCBI Taxonomy" id="1206085"/>
    <lineage>
        <taxon>Bacteria</taxon>
        <taxon>Bacillati</taxon>
        <taxon>Actinomycetota</taxon>
        <taxon>Actinomycetes</taxon>
        <taxon>Jatrophihabitantales</taxon>
        <taxon>Jatrophihabitantaceae</taxon>
        <taxon>Jatrophihabitans</taxon>
    </lineage>
</organism>
<sequence>MQIWNDYYTEHPVQWSLDHEGSGVHILRVWRDAPMPAELAVVTGEWFYSLRSALDYIIWATAVHLHGSIPPPSEGVLQYPIYDTEKMWNSQLHRLKPLADHHREMLYEMQPFASDSDANYLGWINRLSRIDRHRRLSVMTSYLADLRPVLQYPEGCNVEMRWGNRVLGPGKTEVLRLDLSPWDDSMEVKINPRSIIDPEIEDWSASPFWRRITYGERFAYMQIFVMGEVATYEYDCTGDTRKPDMLTDGFKEVSNARRQPMPVIVEPSTPTVWGNPVQGKPSTKHAFDGGRSQT</sequence>
<gene>
    <name evidence="2" type="ORF">SAMN05443575_1461</name>
</gene>
<feature type="region of interest" description="Disordered" evidence="1">
    <location>
        <begin position="267"/>
        <end position="294"/>
    </location>
</feature>
<dbReference type="AlphaFoldDB" id="A0A1M5HBK8"/>